<accession>A0A830FIB0</accession>
<evidence type="ECO:0000256" key="1">
    <source>
        <dbReference type="SAM" id="MobiDB-lite"/>
    </source>
</evidence>
<keyword evidence="2" id="KW-0472">Membrane</keyword>
<keyword evidence="2" id="KW-1133">Transmembrane helix</keyword>
<keyword evidence="4" id="KW-1185">Reference proteome</keyword>
<evidence type="ECO:0000313" key="4">
    <source>
        <dbReference type="Proteomes" id="UP000607197"/>
    </source>
</evidence>
<feature type="transmembrane region" description="Helical" evidence="2">
    <location>
        <begin position="144"/>
        <end position="164"/>
    </location>
</feature>
<evidence type="ECO:0000256" key="2">
    <source>
        <dbReference type="SAM" id="Phobius"/>
    </source>
</evidence>
<feature type="transmembrane region" description="Helical" evidence="2">
    <location>
        <begin position="64"/>
        <end position="90"/>
    </location>
</feature>
<feature type="region of interest" description="Disordered" evidence="1">
    <location>
        <begin position="15"/>
        <end position="40"/>
    </location>
</feature>
<dbReference type="Proteomes" id="UP000607197">
    <property type="component" value="Unassembled WGS sequence"/>
</dbReference>
<sequence length="208" mass="21507">MSSAAVESSTSRSASARLNASTSTFGSSATTTRSIPGVRPGRPRAVRRFLDAGWSTLSRMNIPYVLAVVVHLGFAGLWAGGVAFAAWAVLPSALRGDIDPQPLAAITNKLSTLTRVSAVLLLLSGGYMAVFIGGDAFRGTTRGILVGLMVVLWLALTGLSEMACSRLRDGTDLDKVRAPAREAKTRLQAAAVLAVALLVLGGVLATGV</sequence>
<comment type="caution">
    <text evidence="3">The sequence shown here is derived from an EMBL/GenBank/DDBJ whole genome shotgun (WGS) entry which is preliminary data.</text>
</comment>
<feature type="transmembrane region" description="Helical" evidence="2">
    <location>
        <begin position="185"/>
        <end position="205"/>
    </location>
</feature>
<dbReference type="AlphaFoldDB" id="A0A830FIB0"/>
<feature type="transmembrane region" description="Helical" evidence="2">
    <location>
        <begin position="110"/>
        <end position="132"/>
    </location>
</feature>
<evidence type="ECO:0000313" key="3">
    <source>
        <dbReference type="EMBL" id="GGL58552.1"/>
    </source>
</evidence>
<reference evidence="3" key="1">
    <citation type="journal article" date="2014" name="Int. J. Syst. Evol. Microbiol.">
        <title>Complete genome sequence of Corynebacterium casei LMG S-19264T (=DSM 44701T), isolated from a smear-ripened cheese.</title>
        <authorList>
            <consortium name="US DOE Joint Genome Institute (JGI-PGF)"/>
            <person name="Walter F."/>
            <person name="Albersmeier A."/>
            <person name="Kalinowski J."/>
            <person name="Ruckert C."/>
        </authorList>
    </citation>
    <scope>NUCLEOTIDE SEQUENCE</scope>
    <source>
        <strain evidence="3">JCM 19596</strain>
    </source>
</reference>
<organism evidence="3 4">
    <name type="scientific">Halocalculus aciditolerans</name>
    <dbReference type="NCBI Taxonomy" id="1383812"/>
    <lineage>
        <taxon>Archaea</taxon>
        <taxon>Methanobacteriati</taxon>
        <taxon>Methanobacteriota</taxon>
        <taxon>Stenosarchaea group</taxon>
        <taxon>Halobacteria</taxon>
        <taxon>Halobacteriales</taxon>
        <taxon>Halobacteriaceae</taxon>
        <taxon>Halocalculus</taxon>
    </lineage>
</organism>
<keyword evidence="2" id="KW-0812">Transmembrane</keyword>
<name>A0A830FIB0_9EURY</name>
<proteinExistence type="predicted"/>
<protein>
    <recommendedName>
        <fullName evidence="5">Copper resistance protein D domain-containing protein</fullName>
    </recommendedName>
</protein>
<evidence type="ECO:0008006" key="5">
    <source>
        <dbReference type="Google" id="ProtNLM"/>
    </source>
</evidence>
<gene>
    <name evidence="3" type="ORF">GCM10009039_15970</name>
</gene>
<dbReference type="EMBL" id="BMPG01000002">
    <property type="protein sequence ID" value="GGL58552.1"/>
    <property type="molecule type" value="Genomic_DNA"/>
</dbReference>
<reference evidence="3" key="2">
    <citation type="submission" date="2020-09" db="EMBL/GenBank/DDBJ databases">
        <authorList>
            <person name="Sun Q."/>
            <person name="Ohkuma M."/>
        </authorList>
    </citation>
    <scope>NUCLEOTIDE SEQUENCE</scope>
    <source>
        <strain evidence="3">JCM 19596</strain>
    </source>
</reference>